<dbReference type="EMBL" id="AYKW01000021">
    <property type="protein sequence ID" value="PIL29516.1"/>
    <property type="molecule type" value="Genomic_DNA"/>
</dbReference>
<reference evidence="1 2" key="1">
    <citation type="journal article" date="2015" name="Sci. Rep.">
        <title>Chromosome-level genome map provides insights into diverse defense mechanisms in the medicinal fungus Ganoderma sinense.</title>
        <authorList>
            <person name="Zhu Y."/>
            <person name="Xu J."/>
            <person name="Sun C."/>
            <person name="Zhou S."/>
            <person name="Xu H."/>
            <person name="Nelson D.R."/>
            <person name="Qian J."/>
            <person name="Song J."/>
            <person name="Luo H."/>
            <person name="Xiang L."/>
            <person name="Li Y."/>
            <person name="Xu Z."/>
            <person name="Ji A."/>
            <person name="Wang L."/>
            <person name="Lu S."/>
            <person name="Hayward A."/>
            <person name="Sun W."/>
            <person name="Li X."/>
            <person name="Schwartz D.C."/>
            <person name="Wang Y."/>
            <person name="Chen S."/>
        </authorList>
    </citation>
    <scope>NUCLEOTIDE SEQUENCE [LARGE SCALE GENOMIC DNA]</scope>
    <source>
        <strain evidence="1 2">ZZ0214-1</strain>
    </source>
</reference>
<gene>
    <name evidence="1" type="ORF">GSI_08324</name>
</gene>
<evidence type="ECO:0000313" key="1">
    <source>
        <dbReference type="EMBL" id="PIL29516.1"/>
    </source>
</evidence>
<comment type="caution">
    <text evidence="1">The sequence shown here is derived from an EMBL/GenBank/DDBJ whole genome shotgun (WGS) entry which is preliminary data.</text>
</comment>
<protein>
    <submittedName>
        <fullName evidence="1">Uncharacterized protein</fullName>
    </submittedName>
</protein>
<organism evidence="1 2">
    <name type="scientific">Ganoderma sinense ZZ0214-1</name>
    <dbReference type="NCBI Taxonomy" id="1077348"/>
    <lineage>
        <taxon>Eukaryota</taxon>
        <taxon>Fungi</taxon>
        <taxon>Dikarya</taxon>
        <taxon>Basidiomycota</taxon>
        <taxon>Agaricomycotina</taxon>
        <taxon>Agaricomycetes</taxon>
        <taxon>Polyporales</taxon>
        <taxon>Polyporaceae</taxon>
        <taxon>Ganoderma</taxon>
    </lineage>
</organism>
<evidence type="ECO:0000313" key="2">
    <source>
        <dbReference type="Proteomes" id="UP000230002"/>
    </source>
</evidence>
<keyword evidence="2" id="KW-1185">Reference proteome</keyword>
<proteinExistence type="predicted"/>
<accession>A0A2G8S6W9</accession>
<sequence length="338" mass="36734">MPGYETTVHARPTPEISRIHPPCRQLSWLDPHGPEYILTAIGSSGARSLKHLYIDCPAVPVDSESDDEGPENRLLDLDLSHCTSLRDLWVSVPYPLPQLYGVDLRIADRFASVLASWAPASASAFPSAQGEGGDGGGRTLTITPTFESDFTRAQFVDVLRAFGPVAEAALLDPARGIQDEETHVCVCVIDHPEKRAWWADTVVRECFPRMHARGRVRAAFWKRYWDDSVWSEDNPDPLAAAAVVLYQPADTTVVHPTPAADVLTAPDVAEGSQDNVDAGDGAALQLVPLDAPEAQTLPGLVTPARGGRRSRARSFKKMPGLVLARITKVARALVRRNA</sequence>
<dbReference type="Proteomes" id="UP000230002">
    <property type="component" value="Unassembled WGS sequence"/>
</dbReference>
<dbReference type="AlphaFoldDB" id="A0A2G8S6W9"/>
<name>A0A2G8S6W9_9APHY</name>